<sequence>MHYILTSACLLGQPVRYDGKALPVGHPLWQQWQAEGRLLAFCPECAGGLPTPRAPAEIIAGDGAAVLDGLARVLDKSGQDVTEAFVTGAMAALHLAQSRQCRLAVLTDKSPSCGSLRIYDGGFSGRLLAGSGVTAALLRRNGIMVFAQDELEAVAKKLAALEAA</sequence>
<name>A0A248LLN7_9NEIS</name>
<evidence type="ECO:0000313" key="2">
    <source>
        <dbReference type="Proteomes" id="UP000197424"/>
    </source>
</evidence>
<gene>
    <name evidence="1" type="ORF">LHGZ1_2533</name>
</gene>
<dbReference type="InterPro" id="IPR007553">
    <property type="entry name" value="2-thiour_desulf"/>
</dbReference>
<dbReference type="PANTHER" id="PTHR30087:SF1">
    <property type="entry name" value="HYPOTHETICAL CYTOSOLIC PROTEIN"/>
    <property type="match status" value="1"/>
</dbReference>
<proteinExistence type="predicted"/>
<dbReference type="PANTHER" id="PTHR30087">
    <property type="entry name" value="INNER MEMBRANE PROTEIN"/>
    <property type="match status" value="1"/>
</dbReference>
<dbReference type="RefSeq" id="WP_088861258.1">
    <property type="nucleotide sequence ID" value="NZ_CP022115.1"/>
</dbReference>
<organism evidence="1 2">
    <name type="scientific">Laribacter hongkongensis</name>
    <dbReference type="NCBI Taxonomy" id="168471"/>
    <lineage>
        <taxon>Bacteria</taxon>
        <taxon>Pseudomonadati</taxon>
        <taxon>Pseudomonadota</taxon>
        <taxon>Betaproteobacteria</taxon>
        <taxon>Neisseriales</taxon>
        <taxon>Aquaspirillaceae</taxon>
        <taxon>Laribacter</taxon>
    </lineage>
</organism>
<evidence type="ECO:0000313" key="1">
    <source>
        <dbReference type="EMBL" id="ASJ25364.1"/>
    </source>
</evidence>
<dbReference type="Proteomes" id="UP000197424">
    <property type="component" value="Chromosome"/>
</dbReference>
<accession>A0A248LLN7</accession>
<protein>
    <submittedName>
        <fullName evidence="1">DUF523 domain containing protein</fullName>
    </submittedName>
</protein>
<reference evidence="2" key="1">
    <citation type="submission" date="2017-06" db="EMBL/GenBank/DDBJ databases">
        <title>Whole genome sequence of Laribacter hongkongensis LHGZ1.</title>
        <authorList>
            <person name="Chen D."/>
            <person name="Wu H."/>
            <person name="Chen J."/>
        </authorList>
    </citation>
    <scope>NUCLEOTIDE SEQUENCE [LARGE SCALE GENOMIC DNA]</scope>
    <source>
        <strain evidence="2">LHGZ1</strain>
    </source>
</reference>
<dbReference type="OrthoDB" id="495783at2"/>
<dbReference type="EMBL" id="CP022115">
    <property type="protein sequence ID" value="ASJ25364.1"/>
    <property type="molecule type" value="Genomic_DNA"/>
</dbReference>
<dbReference type="Pfam" id="PF04463">
    <property type="entry name" value="2-thiour_desulf"/>
    <property type="match status" value="1"/>
</dbReference>
<dbReference type="AlphaFoldDB" id="A0A248LLN7"/>